<gene>
    <name evidence="3" type="ORF">RHTO_01935</name>
</gene>
<feature type="region of interest" description="Disordered" evidence="2">
    <location>
        <begin position="596"/>
        <end position="626"/>
    </location>
</feature>
<name>M7WT44_RHOT1</name>
<evidence type="ECO:0000256" key="1">
    <source>
        <dbReference type="SAM" id="Coils"/>
    </source>
</evidence>
<protein>
    <submittedName>
        <fullName evidence="3">Uncharacterized protein</fullName>
    </submittedName>
</protein>
<proteinExistence type="predicted"/>
<keyword evidence="4" id="KW-1185">Reference proteome</keyword>
<sequence>MTSAQRTSGHPRQDKPLATATARLKQRREKREEDAAQVELEAVRRELEEVRKRLHQLLVDKGGGSGAIKVLQKEVGELRAKVDELVATLLTANAERDEFADLLEVAQAKEAEHERRKEALDRLEHELEQARQETAATKQIVALKEEAIRALKSQVEAKQRAKQELGSRAGDDYFRGGASIHSLNNLDLSTLAAGPRLALVGRQIWSVFDPEHFTRNAVDEHYYDPRLGRTKSRVVEPLVPQVGKSVRMPAVFEQLVESQPLPPTELLKRPDWLKEVRRQPLVYSRSPVEVVDGPVRTRRGLPISWPRLDKREGQMGVRSLLKRTDPLKLHQAGVALGGNAIAGGLVVAPAPANYPQPFAEATFKYHWHRTRQLQRQSNQAMSRINNRFSDELASPTPAGPTAGAPGSFYSLQHKGTVAALAHLTSSSPIVSEQRAKAKITKTAETASAAAQFVSLLLGKPAPAIPSAGDGDGRAAIVYVDDTPGKGGFVRGPKSQAPFVRAADVELTRRRVEHLMPVVPSKYTGERCPNPKCVDSGLRSIISPPTYEDGTKETRLGECEVCGLIAAREAVLGANLITRGHCSEVREKRLVKEQAACDGKQQEQEQIKQSVTPPKQPHSVSPSLGDSTLASTVTVTSDFFDGPKALLAATDGRLGADGVRQLKSDFVIAERYLTRYYHLLDALALSDRDVTNLLLAPETVRHCIAELPAKSLIDFVHKSAKSRLPVSPDAEDRARKYCRLLKKAERDLETAKQRLANRSPNPVQGLDRLESREEVERLRAAVSQKNEEISELARDFEDHSKQGEAQVDDLQERLEQATAELELVRTGATRSNKTTENGDKAAFPISSSFPFDEAAATLDHVGTLLPRLAQIIEELEEENEDLREDAAFLMARQTLQA</sequence>
<feature type="compositionally biased region" description="Polar residues" evidence="2">
    <location>
        <begin position="606"/>
        <end position="626"/>
    </location>
</feature>
<feature type="compositionally biased region" description="Polar residues" evidence="2">
    <location>
        <begin position="1"/>
        <end position="10"/>
    </location>
</feature>
<feature type="region of interest" description="Disordered" evidence="2">
    <location>
        <begin position="750"/>
        <end position="769"/>
    </location>
</feature>
<dbReference type="EMBL" id="KB722657">
    <property type="protein sequence ID" value="EMS21065.1"/>
    <property type="molecule type" value="Genomic_DNA"/>
</dbReference>
<keyword evidence="1" id="KW-0175">Coiled coil</keyword>
<organism evidence="3 4">
    <name type="scientific">Rhodotorula toruloides (strain NP11)</name>
    <name type="common">Yeast</name>
    <name type="synonym">Rhodosporidium toruloides</name>
    <dbReference type="NCBI Taxonomy" id="1130832"/>
    <lineage>
        <taxon>Eukaryota</taxon>
        <taxon>Fungi</taxon>
        <taxon>Dikarya</taxon>
        <taxon>Basidiomycota</taxon>
        <taxon>Pucciniomycotina</taxon>
        <taxon>Microbotryomycetes</taxon>
        <taxon>Sporidiobolales</taxon>
        <taxon>Sporidiobolaceae</taxon>
        <taxon>Rhodotorula</taxon>
    </lineage>
</organism>
<evidence type="ECO:0000313" key="4">
    <source>
        <dbReference type="Proteomes" id="UP000016926"/>
    </source>
</evidence>
<evidence type="ECO:0000313" key="3">
    <source>
        <dbReference type="EMBL" id="EMS21065.1"/>
    </source>
</evidence>
<dbReference type="GeneID" id="27365948"/>
<feature type="coiled-coil region" evidence="1">
    <location>
        <begin position="864"/>
        <end position="891"/>
    </location>
</feature>
<accession>M7WT44</accession>
<dbReference type="HOGENOM" id="CLU_322917_0_0_1"/>
<dbReference type="AlphaFoldDB" id="M7WT44"/>
<dbReference type="Proteomes" id="UP000016926">
    <property type="component" value="Unassembled WGS sequence"/>
</dbReference>
<dbReference type="RefSeq" id="XP_016272184.1">
    <property type="nucleotide sequence ID" value="XM_016415614.1"/>
</dbReference>
<evidence type="ECO:0000256" key="2">
    <source>
        <dbReference type="SAM" id="MobiDB-lite"/>
    </source>
</evidence>
<feature type="region of interest" description="Disordered" evidence="2">
    <location>
        <begin position="1"/>
        <end position="34"/>
    </location>
</feature>
<reference evidence="3 4" key="1">
    <citation type="journal article" date="2012" name="Nat. Commun.">
        <title>A multi-omic map of the lipid-producing yeast Rhodosporidium toruloides.</title>
        <authorList>
            <person name="Zhu Z."/>
            <person name="Zhang S."/>
            <person name="Liu H."/>
            <person name="Shen H."/>
            <person name="Lin X."/>
            <person name="Yang F."/>
            <person name="Zhou Y.J."/>
            <person name="Jin G."/>
            <person name="Ye M."/>
            <person name="Zou H."/>
            <person name="Zou H."/>
            <person name="Zhao Z.K."/>
        </authorList>
    </citation>
    <scope>NUCLEOTIDE SEQUENCE [LARGE SCALE GENOMIC DNA]</scope>
    <source>
        <strain evidence="3 4">NP11</strain>
    </source>
</reference>